<dbReference type="Gene3D" id="3.90.1720.10">
    <property type="entry name" value="endopeptidase domain like (from Nostoc punctiforme)"/>
    <property type="match status" value="1"/>
</dbReference>
<keyword evidence="3" id="KW-0443">Lipid metabolism</keyword>
<dbReference type="InterPro" id="IPR051496">
    <property type="entry name" value="H-rev107_PLA/AT"/>
</dbReference>
<dbReference type="OrthoDB" id="9812095at2"/>
<comment type="caution">
    <text evidence="5">The sequence shown here is derived from an EMBL/GenBank/DDBJ whole genome shotgun (WGS) entry which is preliminary data.</text>
</comment>
<organism evidence="5 6">
    <name type="scientific">Crateriforma conspicua</name>
    <dbReference type="NCBI Taxonomy" id="2527996"/>
    <lineage>
        <taxon>Bacteria</taxon>
        <taxon>Pseudomonadati</taxon>
        <taxon>Planctomycetota</taxon>
        <taxon>Planctomycetia</taxon>
        <taxon>Planctomycetales</taxon>
        <taxon>Planctomycetaceae</taxon>
        <taxon>Crateriforma</taxon>
    </lineage>
</organism>
<dbReference type="GO" id="GO:0070292">
    <property type="term" value="P:N-acylphosphatidylethanolamine metabolic process"/>
    <property type="evidence" value="ECO:0007669"/>
    <property type="project" value="TreeGrafter"/>
</dbReference>
<evidence type="ECO:0000313" key="5">
    <source>
        <dbReference type="EMBL" id="TWT65588.1"/>
    </source>
</evidence>
<evidence type="ECO:0000313" key="6">
    <source>
        <dbReference type="Proteomes" id="UP000317238"/>
    </source>
</evidence>
<name>A0A5C5XSF6_9PLAN</name>
<dbReference type="Pfam" id="PF04970">
    <property type="entry name" value="LRAT"/>
    <property type="match status" value="1"/>
</dbReference>
<sequence>MPMSKGDHLFVWRFDCVVPYQHHAIDMGDGTVVHYCGDDHSTARPWGGRLDHRIRRTPMDRLTVGGKSKIHVVESASDSQRDLIVGRAMQQLGEAEYCLVFRNCEHFARWASTGRWESRQVDAIVERGGSVAAKTAVSMAKHLVRGRLTGRLHPATLLGDAAQWATEAVGGHLGLRDQRLRRGVGRGLNLATTVGVSVAAGPAAALAAGGMWAVGEVGAMGCRRLMADRRRPVVKTVAVKP</sequence>
<dbReference type="PROSITE" id="PS51934">
    <property type="entry name" value="LRAT"/>
    <property type="match status" value="1"/>
</dbReference>
<dbReference type="GO" id="GO:0005737">
    <property type="term" value="C:cytoplasm"/>
    <property type="evidence" value="ECO:0007669"/>
    <property type="project" value="TreeGrafter"/>
</dbReference>
<evidence type="ECO:0000256" key="3">
    <source>
        <dbReference type="ARBA" id="ARBA00023098"/>
    </source>
</evidence>
<dbReference type="PANTHER" id="PTHR13943:SF77">
    <property type="entry name" value="LRAT DOMAIN-CONTAINING PROTEIN"/>
    <property type="match status" value="1"/>
</dbReference>
<protein>
    <submittedName>
        <fullName evidence="5">NC domain protein</fullName>
    </submittedName>
</protein>
<gene>
    <name evidence="5" type="ORF">Pan14r_51350</name>
</gene>
<keyword evidence="6" id="KW-1185">Reference proteome</keyword>
<dbReference type="Proteomes" id="UP000317238">
    <property type="component" value="Unassembled WGS sequence"/>
</dbReference>
<dbReference type="GO" id="GO:0016410">
    <property type="term" value="F:N-acyltransferase activity"/>
    <property type="evidence" value="ECO:0007669"/>
    <property type="project" value="TreeGrafter"/>
</dbReference>
<accession>A0A5C5XSF6</accession>
<keyword evidence="2" id="KW-0378">Hydrolase</keyword>
<keyword evidence="1" id="KW-0808">Transferase</keyword>
<proteinExistence type="predicted"/>
<dbReference type="InterPro" id="IPR007053">
    <property type="entry name" value="LRAT_dom"/>
</dbReference>
<evidence type="ECO:0000256" key="2">
    <source>
        <dbReference type="ARBA" id="ARBA00022801"/>
    </source>
</evidence>
<dbReference type="GO" id="GO:0008970">
    <property type="term" value="F:phospholipase A1 activity"/>
    <property type="evidence" value="ECO:0007669"/>
    <property type="project" value="TreeGrafter"/>
</dbReference>
<evidence type="ECO:0000256" key="1">
    <source>
        <dbReference type="ARBA" id="ARBA00022679"/>
    </source>
</evidence>
<reference evidence="5 6" key="1">
    <citation type="submission" date="2019-02" db="EMBL/GenBank/DDBJ databases">
        <title>Deep-cultivation of Planctomycetes and their phenomic and genomic characterization uncovers novel biology.</title>
        <authorList>
            <person name="Wiegand S."/>
            <person name="Jogler M."/>
            <person name="Boedeker C."/>
            <person name="Pinto D."/>
            <person name="Vollmers J."/>
            <person name="Rivas-Marin E."/>
            <person name="Kohn T."/>
            <person name="Peeters S.H."/>
            <person name="Heuer A."/>
            <person name="Rast P."/>
            <person name="Oberbeckmann S."/>
            <person name="Bunk B."/>
            <person name="Jeske O."/>
            <person name="Meyerdierks A."/>
            <person name="Storesund J.E."/>
            <person name="Kallscheuer N."/>
            <person name="Luecker S."/>
            <person name="Lage O.M."/>
            <person name="Pohl T."/>
            <person name="Merkel B.J."/>
            <person name="Hornburger P."/>
            <person name="Mueller R.-W."/>
            <person name="Bruemmer F."/>
            <person name="Labrenz M."/>
            <person name="Spormann A.M."/>
            <person name="Op Den Camp H."/>
            <person name="Overmann J."/>
            <person name="Amann R."/>
            <person name="Jetten M.S.M."/>
            <person name="Mascher T."/>
            <person name="Medema M.H."/>
            <person name="Devos D.P."/>
            <person name="Kaster A.-K."/>
            <person name="Ovreas L."/>
            <person name="Rohde M."/>
            <person name="Galperin M.Y."/>
            <person name="Jogler C."/>
        </authorList>
    </citation>
    <scope>NUCLEOTIDE SEQUENCE [LARGE SCALE GENOMIC DNA]</scope>
    <source>
        <strain evidence="5 6">Pan14r</strain>
    </source>
</reference>
<evidence type="ECO:0000259" key="4">
    <source>
        <dbReference type="PROSITE" id="PS51934"/>
    </source>
</evidence>
<dbReference type="AlphaFoldDB" id="A0A5C5XSF6"/>
<dbReference type="EMBL" id="SJPL01000002">
    <property type="protein sequence ID" value="TWT65588.1"/>
    <property type="molecule type" value="Genomic_DNA"/>
</dbReference>
<feature type="domain" description="LRAT" evidence="4">
    <location>
        <begin position="12"/>
        <end position="120"/>
    </location>
</feature>
<dbReference type="PANTHER" id="PTHR13943">
    <property type="entry name" value="HRAS-LIKE SUPPRESSOR - RELATED"/>
    <property type="match status" value="1"/>
</dbReference>
<dbReference type="GO" id="GO:0004623">
    <property type="term" value="F:phospholipase A2 activity"/>
    <property type="evidence" value="ECO:0007669"/>
    <property type="project" value="TreeGrafter"/>
</dbReference>